<accession>A0A6A8MB39</accession>
<gene>
    <name evidence="1" type="ORF">FYJ62_04125</name>
</gene>
<keyword evidence="2" id="KW-1185">Reference proteome</keyword>
<reference evidence="1 2" key="1">
    <citation type="submission" date="2019-08" db="EMBL/GenBank/DDBJ databases">
        <title>In-depth cultivation of the pig gut microbiome towards novel bacterial diversity and tailored functional studies.</title>
        <authorList>
            <person name="Wylensek D."/>
            <person name="Hitch T.C.A."/>
            <person name="Clavel T."/>
        </authorList>
    </citation>
    <scope>NUCLEOTIDE SEQUENCE [LARGE SCALE GENOMIC DNA]</scope>
    <source>
        <strain evidence="1 2">Bifido-178-WT-2B</strain>
    </source>
</reference>
<proteinExistence type="predicted"/>
<dbReference type="AlphaFoldDB" id="A0A6A8MB39"/>
<dbReference type="RefSeq" id="WP_154548024.1">
    <property type="nucleotide sequence ID" value="NZ_JBKZBY010000016.1"/>
</dbReference>
<sequence length="65" mass="7484">MDKNKKKTMLTLALCLGILGILIYAGEVAYAFLRDRNKDMDYTFDDFEDDDIGPEEAEAIYKNEE</sequence>
<dbReference type="Proteomes" id="UP000438120">
    <property type="component" value="Unassembled WGS sequence"/>
</dbReference>
<evidence type="ECO:0000313" key="1">
    <source>
        <dbReference type="EMBL" id="MST86848.1"/>
    </source>
</evidence>
<dbReference type="EMBL" id="VUMX01000008">
    <property type="protein sequence ID" value="MST86848.1"/>
    <property type="molecule type" value="Genomic_DNA"/>
</dbReference>
<organism evidence="1 2">
    <name type="scientific">Lactobacillus porci</name>
    <dbReference type="NCBI Taxonomy" id="2012477"/>
    <lineage>
        <taxon>Bacteria</taxon>
        <taxon>Bacillati</taxon>
        <taxon>Bacillota</taxon>
        <taxon>Bacilli</taxon>
        <taxon>Lactobacillales</taxon>
        <taxon>Lactobacillaceae</taxon>
        <taxon>Lactobacillus</taxon>
    </lineage>
</organism>
<protein>
    <submittedName>
        <fullName evidence="1">Uncharacterized protein</fullName>
    </submittedName>
</protein>
<comment type="caution">
    <text evidence="1">The sequence shown here is derived from an EMBL/GenBank/DDBJ whole genome shotgun (WGS) entry which is preliminary data.</text>
</comment>
<evidence type="ECO:0000313" key="2">
    <source>
        <dbReference type="Proteomes" id="UP000438120"/>
    </source>
</evidence>
<name>A0A6A8MB39_9LACO</name>